<organism evidence="1">
    <name type="scientific">Variovorax sp. HH01</name>
    <dbReference type="NCBI Taxonomy" id="1084736"/>
    <lineage>
        <taxon>Bacteria</taxon>
        <taxon>Pseudomonadati</taxon>
        <taxon>Pseudomonadota</taxon>
        <taxon>Betaproteobacteria</taxon>
        <taxon>Burkholderiales</taxon>
        <taxon>Comamonadaceae</taxon>
        <taxon>Variovorax</taxon>
    </lineage>
</organism>
<gene>
    <name evidence="1" type="ORF">var107</name>
</gene>
<sequence length="71" mass="8164">MTATPPLGQTEWVEDFETRQGAIDCAQLLDARGWKEIRCQHVTSQVKRFDFEPSEELVDVEWQCHVFGGNP</sequence>
<accession>I3PCS7</accession>
<reference evidence="1" key="1">
    <citation type="submission" date="2011-09" db="EMBL/GenBank/DDBJ databases">
        <title>A novel amdA gene encoded by the newly isolated Variovorax sp. HH01 strain defines a novel class of cofactor-less aryl malonic acid decarboxylase.</title>
        <authorList>
            <person name="Horn S."/>
            <person name="Maimanakos J."/>
            <person name="Streit W.R."/>
        </authorList>
    </citation>
    <scope>NUCLEOTIDE SEQUENCE</scope>
    <source>
        <strain evidence="1">HH01</strain>
    </source>
</reference>
<evidence type="ECO:0000313" key="1">
    <source>
        <dbReference type="EMBL" id="AER23984.1"/>
    </source>
</evidence>
<dbReference type="EMBL" id="JN646852">
    <property type="protein sequence ID" value="AER23984.1"/>
    <property type="molecule type" value="Genomic_DNA"/>
</dbReference>
<protein>
    <submittedName>
        <fullName evidence="1">Uncharacterized protein</fullName>
    </submittedName>
</protein>
<dbReference type="AlphaFoldDB" id="I3PCS7"/>
<name>I3PCS7_9BURK</name>
<proteinExistence type="predicted"/>